<feature type="region of interest" description="Disordered" evidence="1">
    <location>
        <begin position="1"/>
        <end position="36"/>
    </location>
</feature>
<dbReference type="AlphaFoldDB" id="A0A9W9VEQ8"/>
<dbReference type="GeneID" id="81377283"/>
<reference evidence="2" key="1">
    <citation type="submission" date="2022-12" db="EMBL/GenBank/DDBJ databases">
        <authorList>
            <person name="Petersen C."/>
        </authorList>
    </citation>
    <scope>NUCLEOTIDE SEQUENCE</scope>
    <source>
        <strain evidence="2">IBT 29677</strain>
    </source>
</reference>
<reference evidence="2" key="2">
    <citation type="journal article" date="2023" name="IMA Fungus">
        <title>Comparative genomic study of the Penicillium genus elucidates a diverse pangenome and 15 lateral gene transfer events.</title>
        <authorList>
            <person name="Petersen C."/>
            <person name="Sorensen T."/>
            <person name="Nielsen M.R."/>
            <person name="Sondergaard T.E."/>
            <person name="Sorensen J.L."/>
            <person name="Fitzpatrick D.A."/>
            <person name="Frisvad J.C."/>
            <person name="Nielsen K.L."/>
        </authorList>
    </citation>
    <scope>NUCLEOTIDE SEQUENCE</scope>
    <source>
        <strain evidence="2">IBT 29677</strain>
    </source>
</reference>
<keyword evidence="3" id="KW-1185">Reference proteome</keyword>
<sequence length="69" mass="7084">MATRQPPAPPFDNRLSSDDDAGKRGGQHTGGPEEIMVNTTTIVSESLGVAGLDAATGVDPPPPITIEQT</sequence>
<evidence type="ECO:0000313" key="3">
    <source>
        <dbReference type="Proteomes" id="UP001147747"/>
    </source>
</evidence>
<dbReference type="Proteomes" id="UP001147747">
    <property type="component" value="Unassembled WGS sequence"/>
</dbReference>
<protein>
    <submittedName>
        <fullName evidence="2">Uncharacterized protein</fullName>
    </submittedName>
</protein>
<comment type="caution">
    <text evidence="2">The sequence shown here is derived from an EMBL/GenBank/DDBJ whole genome shotgun (WGS) entry which is preliminary data.</text>
</comment>
<organism evidence="2 3">
    <name type="scientific">Penicillium cosmopolitanum</name>
    <dbReference type="NCBI Taxonomy" id="1131564"/>
    <lineage>
        <taxon>Eukaryota</taxon>
        <taxon>Fungi</taxon>
        <taxon>Dikarya</taxon>
        <taxon>Ascomycota</taxon>
        <taxon>Pezizomycotina</taxon>
        <taxon>Eurotiomycetes</taxon>
        <taxon>Eurotiomycetidae</taxon>
        <taxon>Eurotiales</taxon>
        <taxon>Aspergillaceae</taxon>
        <taxon>Penicillium</taxon>
    </lineage>
</organism>
<evidence type="ECO:0000313" key="2">
    <source>
        <dbReference type="EMBL" id="KAJ5376780.1"/>
    </source>
</evidence>
<feature type="compositionally biased region" description="Pro residues" evidence="1">
    <location>
        <begin position="1"/>
        <end position="10"/>
    </location>
</feature>
<proteinExistence type="predicted"/>
<gene>
    <name evidence="2" type="ORF">N7509_013666</name>
</gene>
<dbReference type="EMBL" id="JAPZBU010000012">
    <property type="protein sequence ID" value="KAJ5376780.1"/>
    <property type="molecule type" value="Genomic_DNA"/>
</dbReference>
<evidence type="ECO:0000256" key="1">
    <source>
        <dbReference type="SAM" id="MobiDB-lite"/>
    </source>
</evidence>
<accession>A0A9W9VEQ8</accession>
<name>A0A9W9VEQ8_9EURO</name>
<dbReference type="RefSeq" id="XP_056481810.1">
    <property type="nucleotide sequence ID" value="XM_056638303.1"/>
</dbReference>